<evidence type="ECO:0000256" key="4">
    <source>
        <dbReference type="ARBA" id="ARBA00022692"/>
    </source>
</evidence>
<feature type="transmembrane region" description="Helical" evidence="14">
    <location>
        <begin position="156"/>
        <end position="179"/>
    </location>
</feature>
<dbReference type="GO" id="GO:0005886">
    <property type="term" value="C:plasma membrane"/>
    <property type="evidence" value="ECO:0007669"/>
    <property type="project" value="UniProtKB-SubCell"/>
</dbReference>
<keyword evidence="9" id="KW-1015">Disulfide bond</keyword>
<keyword evidence="7 13" id="KW-0297">G-protein coupled receptor</keyword>
<sequence length="335" mass="38194">MSPTCFAVFKVLFLLDSMMDGLNVTYIMFGGHVELNKCRFLYFGIMFIVYVLIICSNSTILFIIWKQKTLHEPMYIFIAALLFNSLLFSTNIYPKLLIDFLSDKQITTIALCHVQSFVYYTLCGSEFLILSAMAYDRYVSICKPLQYRVIMRKSTVSILLVLAWLAPSCQLVPSLFISYSMKVCNVTLNGIFCNNSISQLYCMTSKASYIIYGTFIALNTIFLPILFILFTYVKILLVTFKSCINVRRKAAQTCTPHLLVLMSFSCLCSYDIAIARTDNSLNETARFIMTLQVVLYHPLFNPVVYGIKLVPIQSKLITSCSFYPTLSLDFPRVSS</sequence>
<keyword evidence="3 14" id="KW-0716">Sensory transduction</keyword>
<evidence type="ECO:0000259" key="15">
    <source>
        <dbReference type="PROSITE" id="PS50262"/>
    </source>
</evidence>
<evidence type="ECO:0000313" key="16">
    <source>
        <dbReference type="EMBL" id="KAF7215278.1"/>
    </source>
</evidence>
<dbReference type="InterPro" id="IPR000276">
    <property type="entry name" value="GPCR_Rhodpsn"/>
</dbReference>
<feature type="transmembrane region" description="Helical" evidence="14">
    <location>
        <begin position="75"/>
        <end position="93"/>
    </location>
</feature>
<feature type="transmembrane region" description="Helical" evidence="14">
    <location>
        <begin position="209"/>
        <end position="237"/>
    </location>
</feature>
<evidence type="ECO:0000256" key="8">
    <source>
        <dbReference type="ARBA" id="ARBA00023136"/>
    </source>
</evidence>
<keyword evidence="5 14" id="KW-0552">Olfaction</keyword>
<dbReference type="GO" id="GO:0005549">
    <property type="term" value="F:odorant binding"/>
    <property type="evidence" value="ECO:0007669"/>
    <property type="project" value="TreeGrafter"/>
</dbReference>
<dbReference type="InterPro" id="IPR052921">
    <property type="entry name" value="GPCR1_Superfamily_Member"/>
</dbReference>
<accession>A0A9D2Y822</accession>
<evidence type="ECO:0000313" key="17">
    <source>
        <dbReference type="Proteomes" id="UP000822369"/>
    </source>
</evidence>
<dbReference type="FunFam" id="1.20.1070.10:FF:000024">
    <property type="entry name" value="Olfactory receptor"/>
    <property type="match status" value="1"/>
</dbReference>
<keyword evidence="11" id="KW-0325">Glycoprotein</keyword>
<evidence type="ECO:0000256" key="7">
    <source>
        <dbReference type="ARBA" id="ARBA00023040"/>
    </source>
</evidence>
<keyword evidence="10 13" id="KW-0675">Receptor</keyword>
<comment type="caution">
    <text evidence="16">The sequence shown here is derived from an EMBL/GenBank/DDBJ whole genome shotgun (WGS) entry which is preliminary data.</text>
</comment>
<dbReference type="AlphaFoldDB" id="A0A9D2Y822"/>
<dbReference type="InterPro" id="IPR017452">
    <property type="entry name" value="GPCR_Rhodpsn_7TM"/>
</dbReference>
<dbReference type="PANTHER" id="PTHR26451">
    <property type="entry name" value="G_PROTEIN_RECEP_F1_2 DOMAIN-CONTAINING PROTEIN"/>
    <property type="match status" value="1"/>
</dbReference>
<evidence type="ECO:0000256" key="2">
    <source>
        <dbReference type="ARBA" id="ARBA00022475"/>
    </source>
</evidence>
<gene>
    <name evidence="16" type="ORF">G4P62_013391</name>
</gene>
<dbReference type="GO" id="GO:0004984">
    <property type="term" value="F:olfactory receptor activity"/>
    <property type="evidence" value="ECO:0007669"/>
    <property type="project" value="InterPro"/>
</dbReference>
<dbReference type="Pfam" id="PF13853">
    <property type="entry name" value="7tm_4"/>
    <property type="match status" value="1"/>
</dbReference>
<keyword evidence="8 14" id="KW-0472">Membrane</keyword>
<reference evidence="16" key="1">
    <citation type="submission" date="2020-03" db="EMBL/GenBank/DDBJ databases">
        <title>Intra-Species Differences in Population Size shape Life History and Genome Evolution.</title>
        <authorList>
            <person name="Willemsen D."/>
            <person name="Cui R."/>
            <person name="Valenzano D.R."/>
        </authorList>
    </citation>
    <scope>NUCLEOTIDE SEQUENCE</scope>
    <source>
        <strain evidence="16">GRZ</strain>
        <tissue evidence="16">Whole</tissue>
    </source>
</reference>
<evidence type="ECO:0000256" key="11">
    <source>
        <dbReference type="ARBA" id="ARBA00023180"/>
    </source>
</evidence>
<evidence type="ECO:0000256" key="6">
    <source>
        <dbReference type="ARBA" id="ARBA00022989"/>
    </source>
</evidence>
<dbReference type="PANTHER" id="PTHR26451:SF847">
    <property type="entry name" value="ODORANT RECEPTOR-RELATED"/>
    <property type="match status" value="1"/>
</dbReference>
<feature type="transmembrane region" description="Helical" evidence="14">
    <location>
        <begin position="117"/>
        <end position="135"/>
    </location>
</feature>
<evidence type="ECO:0000256" key="13">
    <source>
        <dbReference type="RuleBase" id="RU000688"/>
    </source>
</evidence>
<evidence type="ECO:0000256" key="10">
    <source>
        <dbReference type="ARBA" id="ARBA00023170"/>
    </source>
</evidence>
<proteinExistence type="inferred from homology"/>
<evidence type="ECO:0000256" key="3">
    <source>
        <dbReference type="ARBA" id="ARBA00022606"/>
    </source>
</evidence>
<dbReference type="PRINTS" id="PR00245">
    <property type="entry name" value="OLFACTORYR"/>
</dbReference>
<evidence type="ECO:0000256" key="1">
    <source>
        <dbReference type="ARBA" id="ARBA00004651"/>
    </source>
</evidence>
<evidence type="ECO:0000256" key="9">
    <source>
        <dbReference type="ARBA" id="ARBA00023157"/>
    </source>
</evidence>
<keyword evidence="12 13" id="KW-0807">Transducer</keyword>
<dbReference type="PROSITE" id="PS50262">
    <property type="entry name" value="G_PROTEIN_RECEP_F1_2"/>
    <property type="match status" value="1"/>
</dbReference>
<dbReference type="InterPro" id="IPR000725">
    <property type="entry name" value="Olfact_rcpt"/>
</dbReference>
<comment type="subcellular location">
    <subcellularLocation>
        <location evidence="1 14">Cell membrane</location>
        <topology evidence="1 14">Multi-pass membrane protein</topology>
    </subcellularLocation>
</comment>
<keyword evidence="2 14" id="KW-1003">Cell membrane</keyword>
<feature type="transmembrane region" description="Helical" evidence="14">
    <location>
        <begin position="40"/>
        <end position="63"/>
    </location>
</feature>
<dbReference type="GO" id="GO:0004930">
    <property type="term" value="F:G protein-coupled receptor activity"/>
    <property type="evidence" value="ECO:0007669"/>
    <property type="project" value="UniProtKB-KW"/>
</dbReference>
<evidence type="ECO:0000256" key="5">
    <source>
        <dbReference type="ARBA" id="ARBA00022725"/>
    </source>
</evidence>
<keyword evidence="6 14" id="KW-1133">Transmembrane helix</keyword>
<dbReference type="EMBL" id="JAAVVJ010000009">
    <property type="protein sequence ID" value="KAF7215278.1"/>
    <property type="molecule type" value="Genomic_DNA"/>
</dbReference>
<dbReference type="Proteomes" id="UP000822369">
    <property type="component" value="Chromosome 9"/>
</dbReference>
<dbReference type="PROSITE" id="PS00237">
    <property type="entry name" value="G_PROTEIN_RECEP_F1_1"/>
    <property type="match status" value="1"/>
</dbReference>
<comment type="similarity">
    <text evidence="13">Belongs to the G-protein coupled receptor 1 family.</text>
</comment>
<protein>
    <recommendedName>
        <fullName evidence="14">Olfactory receptor</fullName>
    </recommendedName>
</protein>
<dbReference type="PRINTS" id="PR00237">
    <property type="entry name" value="GPCRRHODOPSN"/>
</dbReference>
<evidence type="ECO:0000256" key="12">
    <source>
        <dbReference type="ARBA" id="ARBA00023224"/>
    </source>
</evidence>
<dbReference type="Gene3D" id="1.20.1070.10">
    <property type="entry name" value="Rhodopsin 7-helix transmembrane proteins"/>
    <property type="match status" value="1"/>
</dbReference>
<feature type="transmembrane region" description="Helical" evidence="14">
    <location>
        <begin position="258"/>
        <end position="275"/>
    </location>
</feature>
<dbReference type="OMA" id="QYTTIMK"/>
<dbReference type="KEGG" id="nfu:107389424"/>
<keyword evidence="4 13" id="KW-0812">Transmembrane</keyword>
<evidence type="ECO:0000256" key="14">
    <source>
        <dbReference type="RuleBase" id="RU363047"/>
    </source>
</evidence>
<organism evidence="16 17">
    <name type="scientific">Nothobranchius furzeri</name>
    <name type="common">Turquoise killifish</name>
    <dbReference type="NCBI Taxonomy" id="105023"/>
    <lineage>
        <taxon>Eukaryota</taxon>
        <taxon>Metazoa</taxon>
        <taxon>Chordata</taxon>
        <taxon>Craniata</taxon>
        <taxon>Vertebrata</taxon>
        <taxon>Euteleostomi</taxon>
        <taxon>Actinopterygii</taxon>
        <taxon>Neopterygii</taxon>
        <taxon>Teleostei</taxon>
        <taxon>Neoteleostei</taxon>
        <taxon>Acanthomorphata</taxon>
        <taxon>Ovalentaria</taxon>
        <taxon>Atherinomorphae</taxon>
        <taxon>Cyprinodontiformes</taxon>
        <taxon>Nothobranchiidae</taxon>
        <taxon>Nothobranchius</taxon>
    </lineage>
</organism>
<dbReference type="SUPFAM" id="SSF81321">
    <property type="entry name" value="Family A G protein-coupled receptor-like"/>
    <property type="match status" value="1"/>
</dbReference>
<feature type="domain" description="G-protein coupled receptors family 1 profile" evidence="15">
    <location>
        <begin position="56"/>
        <end position="305"/>
    </location>
</feature>
<name>A0A9D2Y822_NOTFU</name>
<feature type="transmembrane region" description="Helical" evidence="14">
    <location>
        <begin position="287"/>
        <end position="307"/>
    </location>
</feature>